<dbReference type="Proteomes" id="UP001152795">
    <property type="component" value="Unassembled WGS sequence"/>
</dbReference>
<sequence length="93" mass="10793">MEEKSQPVICSRSSLTFKGTTNQNEYNYTAIIVPTWSSIVYTSRNYDDGYEREDPTCNLPRITIHGKRGNKRTTLEILDVEMMETNIIFYVTC</sequence>
<dbReference type="AlphaFoldDB" id="A0A6S7FRP5"/>
<proteinExistence type="predicted"/>
<accession>A0A6S7FRP5</accession>
<protein>
    <submittedName>
        <fullName evidence="1">Uncharacterized protein</fullName>
    </submittedName>
</protein>
<name>A0A6S7FRP5_PARCT</name>
<keyword evidence="2" id="KW-1185">Reference proteome</keyword>
<dbReference type="EMBL" id="CACRXK020000219">
    <property type="protein sequence ID" value="CAB3979683.1"/>
    <property type="molecule type" value="Genomic_DNA"/>
</dbReference>
<evidence type="ECO:0000313" key="2">
    <source>
        <dbReference type="Proteomes" id="UP001152795"/>
    </source>
</evidence>
<organism evidence="1 2">
    <name type="scientific">Paramuricea clavata</name>
    <name type="common">Red gorgonian</name>
    <name type="synonym">Violescent sea-whip</name>
    <dbReference type="NCBI Taxonomy" id="317549"/>
    <lineage>
        <taxon>Eukaryota</taxon>
        <taxon>Metazoa</taxon>
        <taxon>Cnidaria</taxon>
        <taxon>Anthozoa</taxon>
        <taxon>Octocorallia</taxon>
        <taxon>Malacalcyonacea</taxon>
        <taxon>Plexauridae</taxon>
        <taxon>Paramuricea</taxon>
    </lineage>
</organism>
<evidence type="ECO:0000313" key="1">
    <source>
        <dbReference type="EMBL" id="CAB3979683.1"/>
    </source>
</evidence>
<reference evidence="1" key="1">
    <citation type="submission" date="2020-04" db="EMBL/GenBank/DDBJ databases">
        <authorList>
            <person name="Alioto T."/>
            <person name="Alioto T."/>
            <person name="Gomez Garrido J."/>
        </authorList>
    </citation>
    <scope>NUCLEOTIDE SEQUENCE</scope>
    <source>
        <strain evidence="1">A484AB</strain>
    </source>
</reference>
<gene>
    <name evidence="1" type="ORF">PACLA_8A068106</name>
</gene>
<comment type="caution">
    <text evidence="1">The sequence shown here is derived from an EMBL/GenBank/DDBJ whole genome shotgun (WGS) entry which is preliminary data.</text>
</comment>